<keyword evidence="3" id="KW-1185">Reference proteome</keyword>
<name>A0A0J7YLX4_BETVV</name>
<dbReference type="Proteomes" id="UP000035740">
    <property type="component" value="Unassembled WGS sequence"/>
</dbReference>
<feature type="compositionally biased region" description="Polar residues" evidence="1">
    <location>
        <begin position="57"/>
        <end position="67"/>
    </location>
</feature>
<proteinExistence type="predicted"/>
<sequence>EASPLLAACAVFERQTLTYHELMFRGPGAGEQALPTRPRLSKDKPLYRPLARLSKGKPSTTTNSCSEDPSAGEQAPYLLRKRLSEGRPLLTTCAAFERQTPYLPRTGFQKATWAT</sequence>
<reference evidence="2 3" key="1">
    <citation type="journal article" date="2014" name="Nature">
        <title>The genome of the recently domesticated crop plant sugar beet (Beta vulgaris).</title>
        <authorList>
            <person name="Dohm J.C."/>
            <person name="Minoche A.E."/>
            <person name="Holtgrawe D."/>
            <person name="Capella-Gutierrez S."/>
            <person name="Zakrzewski F."/>
            <person name="Tafer H."/>
            <person name="Rupp O."/>
            <person name="Sorensen T.R."/>
            <person name="Stracke R."/>
            <person name="Reinhardt R."/>
            <person name="Goesmann A."/>
            <person name="Kraft T."/>
            <person name="Schulz B."/>
            <person name="Stadler P.F."/>
            <person name="Schmidt T."/>
            <person name="Gabaldon T."/>
            <person name="Lehrach H."/>
            <person name="Weisshaar B."/>
            <person name="Himmelbauer H."/>
        </authorList>
    </citation>
    <scope>NUCLEOTIDE SEQUENCE [LARGE SCALE GENOMIC DNA]</scope>
    <source>
        <tissue evidence="2">Taproot</tissue>
    </source>
</reference>
<dbReference type="Gramene" id="KMS64652">
    <property type="protein sequence ID" value="KMS64652"/>
    <property type="gene ID" value="BVRB_018080"/>
</dbReference>
<dbReference type="AlphaFoldDB" id="A0A0J7YLX4"/>
<evidence type="ECO:0000313" key="2">
    <source>
        <dbReference type="EMBL" id="KMS64652.1"/>
    </source>
</evidence>
<gene>
    <name evidence="2" type="ORF">BVRB_018080</name>
</gene>
<feature type="region of interest" description="Disordered" evidence="1">
    <location>
        <begin position="28"/>
        <end position="76"/>
    </location>
</feature>
<feature type="non-terminal residue" evidence="2">
    <location>
        <position position="1"/>
    </location>
</feature>
<evidence type="ECO:0000313" key="3">
    <source>
        <dbReference type="Proteomes" id="UP000035740"/>
    </source>
</evidence>
<protein>
    <submittedName>
        <fullName evidence="2">Uncharacterized protein</fullName>
    </submittedName>
</protein>
<organism evidence="2 3">
    <name type="scientific">Beta vulgaris subsp. vulgaris</name>
    <name type="common">Beet</name>
    <dbReference type="NCBI Taxonomy" id="3555"/>
    <lineage>
        <taxon>Eukaryota</taxon>
        <taxon>Viridiplantae</taxon>
        <taxon>Streptophyta</taxon>
        <taxon>Embryophyta</taxon>
        <taxon>Tracheophyta</taxon>
        <taxon>Spermatophyta</taxon>
        <taxon>Magnoliopsida</taxon>
        <taxon>eudicotyledons</taxon>
        <taxon>Gunneridae</taxon>
        <taxon>Pentapetalae</taxon>
        <taxon>Caryophyllales</taxon>
        <taxon>Chenopodiaceae</taxon>
        <taxon>Betoideae</taxon>
        <taxon>Beta</taxon>
    </lineage>
</organism>
<evidence type="ECO:0000256" key="1">
    <source>
        <dbReference type="SAM" id="MobiDB-lite"/>
    </source>
</evidence>
<accession>A0A0J7YLX4</accession>
<dbReference type="EMBL" id="KQ126201">
    <property type="protein sequence ID" value="KMS64652.1"/>
    <property type="molecule type" value="Genomic_DNA"/>
</dbReference>